<dbReference type="PROSITE" id="PS51832">
    <property type="entry name" value="HD_GYP"/>
    <property type="match status" value="1"/>
</dbReference>
<evidence type="ECO:0000313" key="2">
    <source>
        <dbReference type="EMBL" id="MPM43331.1"/>
    </source>
</evidence>
<organism evidence="2">
    <name type="scientific">bioreactor metagenome</name>
    <dbReference type="NCBI Taxonomy" id="1076179"/>
    <lineage>
        <taxon>unclassified sequences</taxon>
        <taxon>metagenomes</taxon>
        <taxon>ecological metagenomes</taxon>
    </lineage>
</organism>
<gene>
    <name evidence="2" type="ORF">SDC9_90004</name>
</gene>
<dbReference type="Gene3D" id="1.10.3210.10">
    <property type="entry name" value="Hypothetical protein af1432"/>
    <property type="match status" value="1"/>
</dbReference>
<sequence>MSRRKLLDQKSHHNAVLSSIAATMYERSYETESHAERIAQLCTLTGESMGLAHEEIDKLHLFCMLHDIGKIGISDQILKKPGKLTDEEWEEMKKHPEIGYRIAMSSPDFANVAEFILSHHERWDGKGYPRGLKGESIPIHSRILAVVDAYDAMTQDRVYHKAISHQEAIDEIIRCSGTQFDPLVVKMFVREMQKLI</sequence>
<dbReference type="EC" id="3.1.4.-" evidence="2"/>
<dbReference type="GO" id="GO:0016787">
    <property type="term" value="F:hydrolase activity"/>
    <property type="evidence" value="ECO:0007669"/>
    <property type="project" value="UniProtKB-KW"/>
</dbReference>
<dbReference type="PANTHER" id="PTHR45228:SF1">
    <property type="entry name" value="CYCLIC DI-GMP PHOSPHODIESTERASE TM_0186"/>
    <property type="match status" value="1"/>
</dbReference>
<reference evidence="2" key="1">
    <citation type="submission" date="2019-08" db="EMBL/GenBank/DDBJ databases">
        <authorList>
            <person name="Kucharzyk K."/>
            <person name="Murdoch R.W."/>
            <person name="Higgins S."/>
            <person name="Loffler F."/>
        </authorList>
    </citation>
    <scope>NUCLEOTIDE SEQUENCE</scope>
</reference>
<dbReference type="SUPFAM" id="SSF109604">
    <property type="entry name" value="HD-domain/PDEase-like"/>
    <property type="match status" value="1"/>
</dbReference>
<dbReference type="PANTHER" id="PTHR45228">
    <property type="entry name" value="CYCLIC DI-GMP PHOSPHODIESTERASE TM_0186-RELATED"/>
    <property type="match status" value="1"/>
</dbReference>
<dbReference type="SMART" id="SM00471">
    <property type="entry name" value="HDc"/>
    <property type="match status" value="1"/>
</dbReference>
<dbReference type="InterPro" id="IPR003607">
    <property type="entry name" value="HD/PDEase_dom"/>
</dbReference>
<feature type="domain" description="HD-GYP" evidence="1">
    <location>
        <begin position="9"/>
        <end position="196"/>
    </location>
</feature>
<proteinExistence type="predicted"/>
<accession>A0A644ZTV9</accession>
<dbReference type="InterPro" id="IPR052020">
    <property type="entry name" value="Cyclic_di-GMP/3'3'-cGAMP_PDE"/>
</dbReference>
<dbReference type="Pfam" id="PF13487">
    <property type="entry name" value="HD_5"/>
    <property type="match status" value="1"/>
</dbReference>
<evidence type="ECO:0000259" key="1">
    <source>
        <dbReference type="PROSITE" id="PS51832"/>
    </source>
</evidence>
<name>A0A644ZTV9_9ZZZZ</name>
<dbReference type="EMBL" id="VSSQ01010064">
    <property type="protein sequence ID" value="MPM43331.1"/>
    <property type="molecule type" value="Genomic_DNA"/>
</dbReference>
<dbReference type="InterPro" id="IPR037522">
    <property type="entry name" value="HD_GYP_dom"/>
</dbReference>
<dbReference type="AlphaFoldDB" id="A0A644ZTV9"/>
<comment type="caution">
    <text evidence="2">The sequence shown here is derived from an EMBL/GenBank/DDBJ whole genome shotgun (WGS) entry which is preliminary data.</text>
</comment>
<protein>
    <submittedName>
        <fullName evidence="2">Cyclic di-GMP phosphodiesterase</fullName>
        <ecNumber evidence="2">3.1.4.-</ecNumber>
    </submittedName>
</protein>
<keyword evidence="2" id="KW-0378">Hydrolase</keyword>
<dbReference type="CDD" id="cd00077">
    <property type="entry name" value="HDc"/>
    <property type="match status" value="1"/>
</dbReference>